<dbReference type="InterPro" id="IPR025714">
    <property type="entry name" value="Methyltranfer_dom"/>
</dbReference>
<keyword evidence="2" id="KW-0489">Methyltransferase</keyword>
<dbReference type="Gene3D" id="3.40.50.150">
    <property type="entry name" value="Vaccinia Virus protein VP39"/>
    <property type="match status" value="1"/>
</dbReference>
<evidence type="ECO:0000313" key="3">
    <source>
        <dbReference type="Proteomes" id="UP000184050"/>
    </source>
</evidence>
<accession>A0A1M6IZ56</accession>
<dbReference type="InterPro" id="IPR029063">
    <property type="entry name" value="SAM-dependent_MTases_sf"/>
</dbReference>
<gene>
    <name evidence="2" type="ORF">SAMN05444280_11847</name>
</gene>
<dbReference type="AlphaFoldDB" id="A0A1M6IZ56"/>
<evidence type="ECO:0000259" key="1">
    <source>
        <dbReference type="Pfam" id="PF13847"/>
    </source>
</evidence>
<feature type="domain" description="Methyltransferase" evidence="1">
    <location>
        <begin position="39"/>
        <end position="156"/>
    </location>
</feature>
<dbReference type="Proteomes" id="UP000184050">
    <property type="component" value="Unassembled WGS sequence"/>
</dbReference>
<dbReference type="OrthoDB" id="9789123at2"/>
<dbReference type="STRING" id="1168035.SAMN05444280_11847"/>
<dbReference type="RefSeq" id="WP_073169851.1">
    <property type="nucleotide sequence ID" value="NZ_FQZE01000018.1"/>
</dbReference>
<sequence>MKDAQNKFYSSISDYYSEIFPYKPAQLQFVKNQLEQIPGKKVLDIGCATGELSYRLAKEGAKVTGIDLNPDLIAQAKSSRIYSDLHFQVGNMLELTNDFQSEWFDAVLCFGNTLVHLTSPGFIQNMMEEVKNVLKPGGKFLLQILNYDYILNENVTELPLIETENIRFIRNYIFEENNPLVKFQTELVLKKEGKTVHNETSLLALRSEELKGLFEETGFKNLELFSNFSKEPFGGKHLPLVVSADK</sequence>
<dbReference type="EMBL" id="FQZE01000018">
    <property type="protein sequence ID" value="SHJ39680.1"/>
    <property type="molecule type" value="Genomic_DNA"/>
</dbReference>
<keyword evidence="2" id="KW-0808">Transferase</keyword>
<dbReference type="Pfam" id="PF13847">
    <property type="entry name" value="Methyltransf_31"/>
    <property type="match status" value="1"/>
</dbReference>
<dbReference type="Gene3D" id="2.20.25.110">
    <property type="entry name" value="S-adenosyl-L-methionine-dependent methyltransferases"/>
    <property type="match status" value="1"/>
</dbReference>
<organism evidence="2 3">
    <name type="scientific">Tangfeifania diversioriginum</name>
    <dbReference type="NCBI Taxonomy" id="1168035"/>
    <lineage>
        <taxon>Bacteria</taxon>
        <taxon>Pseudomonadati</taxon>
        <taxon>Bacteroidota</taxon>
        <taxon>Bacteroidia</taxon>
        <taxon>Marinilabiliales</taxon>
        <taxon>Prolixibacteraceae</taxon>
        <taxon>Tangfeifania</taxon>
    </lineage>
</organism>
<dbReference type="GO" id="GO:0032259">
    <property type="term" value="P:methylation"/>
    <property type="evidence" value="ECO:0007669"/>
    <property type="project" value="UniProtKB-KW"/>
</dbReference>
<proteinExistence type="predicted"/>
<evidence type="ECO:0000313" key="2">
    <source>
        <dbReference type="EMBL" id="SHJ39680.1"/>
    </source>
</evidence>
<name>A0A1M6IZ56_9BACT</name>
<reference evidence="2 3" key="1">
    <citation type="submission" date="2016-11" db="EMBL/GenBank/DDBJ databases">
        <authorList>
            <person name="Jaros S."/>
            <person name="Januszkiewicz K."/>
            <person name="Wedrychowicz H."/>
        </authorList>
    </citation>
    <scope>NUCLEOTIDE SEQUENCE [LARGE SCALE GENOMIC DNA]</scope>
    <source>
        <strain evidence="2 3">DSM 27063</strain>
    </source>
</reference>
<protein>
    <submittedName>
        <fullName evidence="2">Methyltransferase domain-containing protein</fullName>
    </submittedName>
</protein>
<dbReference type="PANTHER" id="PTHR43591">
    <property type="entry name" value="METHYLTRANSFERASE"/>
    <property type="match status" value="1"/>
</dbReference>
<keyword evidence="3" id="KW-1185">Reference proteome</keyword>
<dbReference type="SUPFAM" id="SSF53335">
    <property type="entry name" value="S-adenosyl-L-methionine-dependent methyltransferases"/>
    <property type="match status" value="1"/>
</dbReference>
<dbReference type="CDD" id="cd02440">
    <property type="entry name" value="AdoMet_MTases"/>
    <property type="match status" value="1"/>
</dbReference>
<dbReference type="GO" id="GO:0008168">
    <property type="term" value="F:methyltransferase activity"/>
    <property type="evidence" value="ECO:0007669"/>
    <property type="project" value="UniProtKB-KW"/>
</dbReference>